<dbReference type="EMBL" id="JABFTP020000186">
    <property type="protein sequence ID" value="KAL3290325.1"/>
    <property type="molecule type" value="Genomic_DNA"/>
</dbReference>
<comment type="caution">
    <text evidence="1">The sequence shown here is derived from an EMBL/GenBank/DDBJ whole genome shotgun (WGS) entry which is preliminary data.</text>
</comment>
<sequence length="103" mass="11781">MEIEKAKEEKWKEIMKKRRKRHIRPLIQNSDKQTENTIPPDITLQAAQLIAFLFPADPKPDCQIPNAELDVAPFTIEELKTAVARLKPKTVSGLDQIPPRSLL</sequence>
<reference evidence="1 2" key="1">
    <citation type="journal article" date="2021" name="BMC Biol.">
        <title>Horizontally acquired antibacterial genes associated with adaptive radiation of ladybird beetles.</title>
        <authorList>
            <person name="Li H.S."/>
            <person name="Tang X.F."/>
            <person name="Huang Y.H."/>
            <person name="Xu Z.Y."/>
            <person name="Chen M.L."/>
            <person name="Du X.Y."/>
            <person name="Qiu B.Y."/>
            <person name="Chen P.T."/>
            <person name="Zhang W."/>
            <person name="Slipinski A."/>
            <person name="Escalona H.E."/>
            <person name="Waterhouse R.M."/>
            <person name="Zwick A."/>
            <person name="Pang H."/>
        </authorList>
    </citation>
    <scope>NUCLEOTIDE SEQUENCE [LARGE SCALE GENOMIC DNA]</scope>
    <source>
        <strain evidence="1">SYSU2018</strain>
    </source>
</reference>
<accession>A0ABD2PHA0</accession>
<organism evidence="1 2">
    <name type="scientific">Cryptolaemus montrouzieri</name>
    <dbReference type="NCBI Taxonomy" id="559131"/>
    <lineage>
        <taxon>Eukaryota</taxon>
        <taxon>Metazoa</taxon>
        <taxon>Ecdysozoa</taxon>
        <taxon>Arthropoda</taxon>
        <taxon>Hexapoda</taxon>
        <taxon>Insecta</taxon>
        <taxon>Pterygota</taxon>
        <taxon>Neoptera</taxon>
        <taxon>Endopterygota</taxon>
        <taxon>Coleoptera</taxon>
        <taxon>Polyphaga</taxon>
        <taxon>Cucujiformia</taxon>
        <taxon>Coccinelloidea</taxon>
        <taxon>Coccinellidae</taxon>
        <taxon>Scymninae</taxon>
        <taxon>Scymnini</taxon>
        <taxon>Cryptolaemus</taxon>
    </lineage>
</organism>
<gene>
    <name evidence="1" type="ORF">HHI36_023669</name>
</gene>
<proteinExistence type="predicted"/>
<evidence type="ECO:0000313" key="2">
    <source>
        <dbReference type="Proteomes" id="UP001516400"/>
    </source>
</evidence>
<keyword evidence="2" id="KW-1185">Reference proteome</keyword>
<dbReference type="AlphaFoldDB" id="A0ABD2PHA0"/>
<dbReference type="Proteomes" id="UP001516400">
    <property type="component" value="Unassembled WGS sequence"/>
</dbReference>
<evidence type="ECO:0000313" key="1">
    <source>
        <dbReference type="EMBL" id="KAL3290325.1"/>
    </source>
</evidence>
<name>A0ABD2PHA0_9CUCU</name>
<protein>
    <submittedName>
        <fullName evidence="1">Uncharacterized protein</fullName>
    </submittedName>
</protein>